<feature type="signal peptide" evidence="3">
    <location>
        <begin position="1"/>
        <end position="19"/>
    </location>
</feature>
<evidence type="ECO:0000313" key="4">
    <source>
        <dbReference type="Proteomes" id="UP000504635"/>
    </source>
</evidence>
<keyword evidence="1 2" id="KW-0193">Cuticle</keyword>
<dbReference type="RefSeq" id="XP_030745566.1">
    <property type="nucleotide sequence ID" value="XM_030889706.1"/>
</dbReference>
<dbReference type="Proteomes" id="UP000504635">
    <property type="component" value="Unplaced"/>
</dbReference>
<name>A0A6J2X2V8_SITOR</name>
<reference evidence="5" key="1">
    <citation type="submission" date="2025-08" db="UniProtKB">
        <authorList>
            <consortium name="RefSeq"/>
        </authorList>
    </citation>
    <scope>IDENTIFICATION</scope>
    <source>
        <tissue evidence="5">Gonads</tissue>
    </source>
</reference>
<keyword evidence="4" id="KW-1185">Reference proteome</keyword>
<keyword evidence="3" id="KW-0732">Signal</keyword>
<dbReference type="PROSITE" id="PS00233">
    <property type="entry name" value="CHIT_BIND_RR_1"/>
    <property type="match status" value="1"/>
</dbReference>
<feature type="chain" id="PRO_5026945815" evidence="3">
    <location>
        <begin position="20"/>
        <end position="163"/>
    </location>
</feature>
<dbReference type="PROSITE" id="PS51155">
    <property type="entry name" value="CHIT_BIND_RR_2"/>
    <property type="match status" value="1"/>
</dbReference>
<evidence type="ECO:0000256" key="2">
    <source>
        <dbReference type="PROSITE-ProRule" id="PRU00497"/>
    </source>
</evidence>
<dbReference type="GO" id="GO:0005615">
    <property type="term" value="C:extracellular space"/>
    <property type="evidence" value="ECO:0007669"/>
    <property type="project" value="TreeGrafter"/>
</dbReference>
<evidence type="ECO:0000256" key="3">
    <source>
        <dbReference type="SAM" id="SignalP"/>
    </source>
</evidence>
<protein>
    <submittedName>
        <fullName evidence="5">Cuticle protein 19-like</fullName>
    </submittedName>
</protein>
<dbReference type="AlphaFoldDB" id="A0A6J2X2V8"/>
<gene>
    <name evidence="5" type="primary">LOC115874535</name>
</gene>
<sequence length="163" mass="17910">MFGVILGLLVAMFTVNVDCGAVSYSYGGIRLGSGYGYGGLRLEPIAPIKFAAPLAYTAPIPAPYYGYSKAIDYYTPPKYEYKYAVGDPKTGDQKEQTEERYGDVVKGEYSLAEPDGTIRVVKYTADKVNGFNAEVSRIGKSYHPERSYVTKGYYGGGLGYKFY</sequence>
<organism evidence="4 5">
    <name type="scientific">Sitophilus oryzae</name>
    <name type="common">Rice weevil</name>
    <name type="synonym">Curculio oryzae</name>
    <dbReference type="NCBI Taxonomy" id="7048"/>
    <lineage>
        <taxon>Eukaryota</taxon>
        <taxon>Metazoa</taxon>
        <taxon>Ecdysozoa</taxon>
        <taxon>Arthropoda</taxon>
        <taxon>Hexapoda</taxon>
        <taxon>Insecta</taxon>
        <taxon>Pterygota</taxon>
        <taxon>Neoptera</taxon>
        <taxon>Endopterygota</taxon>
        <taxon>Coleoptera</taxon>
        <taxon>Polyphaga</taxon>
        <taxon>Cucujiformia</taxon>
        <taxon>Curculionidae</taxon>
        <taxon>Dryophthorinae</taxon>
        <taxon>Sitophilus</taxon>
    </lineage>
</organism>
<dbReference type="PANTHER" id="PTHR12236">
    <property type="entry name" value="STRUCTURAL CONTITUENT OF CUTICLE"/>
    <property type="match status" value="1"/>
</dbReference>
<dbReference type="GeneID" id="115874535"/>
<dbReference type="Pfam" id="PF00379">
    <property type="entry name" value="Chitin_bind_4"/>
    <property type="match status" value="1"/>
</dbReference>
<dbReference type="PANTHER" id="PTHR12236:SF75">
    <property type="entry name" value="CUTICULAR PROTEIN 62BB, ISOFORM A"/>
    <property type="match status" value="1"/>
</dbReference>
<dbReference type="InterPro" id="IPR000618">
    <property type="entry name" value="Insect_cuticle"/>
</dbReference>
<accession>A0A6J2X2V8</accession>
<dbReference type="InterPro" id="IPR031311">
    <property type="entry name" value="CHIT_BIND_RR_consensus"/>
</dbReference>
<dbReference type="GO" id="GO:0042302">
    <property type="term" value="F:structural constituent of cuticle"/>
    <property type="evidence" value="ECO:0007669"/>
    <property type="project" value="UniProtKB-UniRule"/>
</dbReference>
<evidence type="ECO:0000256" key="1">
    <source>
        <dbReference type="ARBA" id="ARBA00022460"/>
    </source>
</evidence>
<dbReference type="GO" id="GO:0031012">
    <property type="term" value="C:extracellular matrix"/>
    <property type="evidence" value="ECO:0007669"/>
    <property type="project" value="TreeGrafter"/>
</dbReference>
<dbReference type="OrthoDB" id="6382835at2759"/>
<proteinExistence type="predicted"/>
<dbReference type="InParanoid" id="A0A6J2X2V8"/>
<dbReference type="KEGG" id="soy:115874535"/>
<evidence type="ECO:0000313" key="5">
    <source>
        <dbReference type="RefSeq" id="XP_030745566.1"/>
    </source>
</evidence>
<dbReference type="PRINTS" id="PR00947">
    <property type="entry name" value="CUTICLE"/>
</dbReference>
<dbReference type="InterPro" id="IPR051217">
    <property type="entry name" value="Insect_Cuticle_Struc_Prot"/>
</dbReference>